<dbReference type="RefSeq" id="WP_212780919.1">
    <property type="nucleotide sequence ID" value="NZ_BMAY01000007.1"/>
</dbReference>
<dbReference type="InterPro" id="IPR017938">
    <property type="entry name" value="Riboflavin_synthase-like_b-brl"/>
</dbReference>
<dbReference type="InterPro" id="IPR017927">
    <property type="entry name" value="FAD-bd_FR_type"/>
</dbReference>
<keyword evidence="4" id="KW-1185">Reference proteome</keyword>
<feature type="transmembrane region" description="Helical" evidence="1">
    <location>
        <begin position="71"/>
        <end position="91"/>
    </location>
</feature>
<accession>A0A916VJ70</accession>
<protein>
    <recommendedName>
        <fullName evidence="2">FAD-binding FR-type domain-containing protein</fullName>
    </recommendedName>
</protein>
<dbReference type="PANTHER" id="PTHR47354">
    <property type="entry name" value="NADH OXIDOREDUCTASE HCR"/>
    <property type="match status" value="1"/>
</dbReference>
<dbReference type="PANTHER" id="PTHR47354:SF5">
    <property type="entry name" value="PROTEIN RFBI"/>
    <property type="match status" value="1"/>
</dbReference>
<dbReference type="Proteomes" id="UP000677218">
    <property type="component" value="Unassembled WGS sequence"/>
</dbReference>
<feature type="domain" description="FAD-binding FR-type" evidence="2">
    <location>
        <begin position="206"/>
        <end position="304"/>
    </location>
</feature>
<feature type="transmembrane region" description="Helical" evidence="1">
    <location>
        <begin position="40"/>
        <end position="59"/>
    </location>
</feature>
<comment type="caution">
    <text evidence="3">The sequence shown here is derived from an EMBL/GenBank/DDBJ whole genome shotgun (WGS) entry which is preliminary data.</text>
</comment>
<name>A0A916VJ70_9LACO</name>
<organism evidence="3 4">
    <name type="scientific">Lactobacillus corticis</name>
    <dbReference type="NCBI Taxonomy" id="2201249"/>
    <lineage>
        <taxon>Bacteria</taxon>
        <taxon>Bacillati</taxon>
        <taxon>Bacillota</taxon>
        <taxon>Bacilli</taxon>
        <taxon>Lactobacillales</taxon>
        <taxon>Lactobacillaceae</taxon>
        <taxon>Lactobacillus</taxon>
    </lineage>
</organism>
<dbReference type="SUPFAM" id="SSF63380">
    <property type="entry name" value="Riboflavin synthase domain-like"/>
    <property type="match status" value="1"/>
</dbReference>
<feature type="transmembrane region" description="Helical" evidence="1">
    <location>
        <begin position="7"/>
        <end position="28"/>
    </location>
</feature>
<dbReference type="InterPro" id="IPR050415">
    <property type="entry name" value="MRET"/>
</dbReference>
<keyword evidence="1" id="KW-0812">Transmembrane</keyword>
<sequence length="428" mass="49582">MRKSSRFSVFCLWLIILLVLPLPLIVLLNTELLDTQRNLVIYDFGILAYVWWLAALYLAGRPKYLEQAIGLPKIYLIHGLLGITAIIAAFIHRQNAFSMHQPIKLTGDWAWYLAVFGLLYAIIFLSGWLTDSFQIFAKIKAQLEKVFKQQITMWIHRLQIVVIGLIWLHVHLINRIAILLPFILLFDFYTIFFLGCFLYQKYLPNNLMRAGILVDNQALSPNVRLVRVKFAKKQQYGAGDIFFIKFPMEKLGREWHPFSVANRVNAAEVEFVIQEKGDLTRKISQIKPNTPIKLMGPYGLFDQEFKSLPLDNPIVLYALGTGIAPLRSLLYQYGDLRKIHLIWTSSDQKELYFDAELRNFAQGHRNISYQSKVHRYSQAELAKVLTKAELQEGHFFIVGPNLAVLDLEQEFLDLGVKKNRLHDERLTM</sequence>
<dbReference type="PROSITE" id="PS51384">
    <property type="entry name" value="FAD_FR"/>
    <property type="match status" value="1"/>
</dbReference>
<evidence type="ECO:0000256" key="1">
    <source>
        <dbReference type="SAM" id="Phobius"/>
    </source>
</evidence>
<gene>
    <name evidence="3" type="ORF">LCB40_11040</name>
</gene>
<evidence type="ECO:0000313" key="3">
    <source>
        <dbReference type="EMBL" id="GFZ27224.1"/>
    </source>
</evidence>
<dbReference type="EMBL" id="BMAY01000007">
    <property type="protein sequence ID" value="GFZ27224.1"/>
    <property type="molecule type" value="Genomic_DNA"/>
</dbReference>
<dbReference type="Gene3D" id="2.40.30.10">
    <property type="entry name" value="Translation factors"/>
    <property type="match status" value="1"/>
</dbReference>
<dbReference type="Gene3D" id="3.40.50.80">
    <property type="entry name" value="Nucleotide-binding domain of ferredoxin-NADP reductase (FNR) module"/>
    <property type="match status" value="1"/>
</dbReference>
<keyword evidence="1" id="KW-1133">Transmembrane helix</keyword>
<reference evidence="3" key="1">
    <citation type="submission" date="2020-08" db="EMBL/GenBank/DDBJ databases">
        <title>Taxonomic study for Lactobacillus species isolated from hardwood bark.</title>
        <authorList>
            <person name="Tohno M."/>
            <person name="Tanizawa Y."/>
        </authorList>
    </citation>
    <scope>NUCLEOTIDE SEQUENCE</scope>
    <source>
        <strain evidence="3">B40</strain>
    </source>
</reference>
<dbReference type="GO" id="GO:0016491">
    <property type="term" value="F:oxidoreductase activity"/>
    <property type="evidence" value="ECO:0007669"/>
    <property type="project" value="InterPro"/>
</dbReference>
<keyword evidence="1" id="KW-0472">Membrane</keyword>
<proteinExistence type="predicted"/>
<dbReference type="InterPro" id="IPR039261">
    <property type="entry name" value="FNR_nucleotide-bd"/>
</dbReference>
<feature type="transmembrane region" description="Helical" evidence="1">
    <location>
        <begin position="151"/>
        <end position="170"/>
    </location>
</feature>
<feature type="transmembrane region" description="Helical" evidence="1">
    <location>
        <begin position="111"/>
        <end position="130"/>
    </location>
</feature>
<evidence type="ECO:0000259" key="2">
    <source>
        <dbReference type="PROSITE" id="PS51384"/>
    </source>
</evidence>
<dbReference type="AlphaFoldDB" id="A0A916VJ70"/>
<dbReference type="InterPro" id="IPR013112">
    <property type="entry name" value="FAD-bd_8"/>
</dbReference>
<dbReference type="Pfam" id="PF08022">
    <property type="entry name" value="FAD_binding_8"/>
    <property type="match status" value="1"/>
</dbReference>
<feature type="transmembrane region" description="Helical" evidence="1">
    <location>
        <begin position="176"/>
        <end position="199"/>
    </location>
</feature>
<dbReference type="SUPFAM" id="SSF52343">
    <property type="entry name" value="Ferredoxin reductase-like, C-terminal NADP-linked domain"/>
    <property type="match status" value="1"/>
</dbReference>
<evidence type="ECO:0000313" key="4">
    <source>
        <dbReference type="Proteomes" id="UP000677218"/>
    </source>
</evidence>